<dbReference type="InterPro" id="IPR009343">
    <property type="entry name" value="DUF1002"/>
</dbReference>
<gene>
    <name evidence="1" type="ORF">JOE21_002493</name>
</gene>
<proteinExistence type="predicted"/>
<dbReference type="Proteomes" id="UP001185012">
    <property type="component" value="Unassembled WGS sequence"/>
</dbReference>
<name>A0ABU1INX0_9BACL</name>
<protein>
    <submittedName>
        <fullName evidence="1">Uncharacterized protein YpuA (DUF1002 family)</fullName>
    </submittedName>
</protein>
<dbReference type="EMBL" id="JAVDQG010000005">
    <property type="protein sequence ID" value="MDR6226486.1"/>
    <property type="molecule type" value="Genomic_DNA"/>
</dbReference>
<reference evidence="1 2" key="1">
    <citation type="submission" date="2023-07" db="EMBL/GenBank/DDBJ databases">
        <title>Genomic Encyclopedia of Type Strains, Phase IV (KMG-IV): sequencing the most valuable type-strain genomes for metagenomic binning, comparative biology and taxonomic classification.</title>
        <authorList>
            <person name="Goeker M."/>
        </authorList>
    </citation>
    <scope>NUCLEOTIDE SEQUENCE [LARGE SCALE GENOMIC DNA]</scope>
    <source>
        <strain evidence="1 2">DSM 45903</strain>
    </source>
</reference>
<evidence type="ECO:0000313" key="2">
    <source>
        <dbReference type="Proteomes" id="UP001185012"/>
    </source>
</evidence>
<comment type="caution">
    <text evidence="1">The sequence shown here is derived from an EMBL/GenBank/DDBJ whole genome shotgun (WGS) entry which is preliminary data.</text>
</comment>
<accession>A0ABU1INX0</accession>
<evidence type="ECO:0000313" key="1">
    <source>
        <dbReference type="EMBL" id="MDR6226486.1"/>
    </source>
</evidence>
<sequence>MRRVKSWSLFALIGTFMISLLLPHGAWAGTDTVVTLGKDLTADQRQTVMRNLEAPDGVETLEVSIQDVERYLGNHVDKATIGTKAYSSAKVTLAKEGSGIRVDTTNVTKITPQMYANALITAGVKDAEVTVTAPIQVSGTTGLTGIMMAFETATDQEISDEQKDLANEEMVITSELGEKIEDSDKATQFIAEVKEEIAEQQPQTKEEVRDIIINVAGDLNINLGDQDVDRVTDTMHRFSELDIDWNSLGNQLNELKNNFDEMIGNIDLDSEEAQGFLSGLLDWLSELWDAITSVFATE</sequence>
<organism evidence="1 2">
    <name type="scientific">Desmospora profundinema</name>
    <dbReference type="NCBI Taxonomy" id="1571184"/>
    <lineage>
        <taxon>Bacteria</taxon>
        <taxon>Bacillati</taxon>
        <taxon>Bacillota</taxon>
        <taxon>Bacilli</taxon>
        <taxon>Bacillales</taxon>
        <taxon>Thermoactinomycetaceae</taxon>
        <taxon>Desmospora</taxon>
    </lineage>
</organism>
<keyword evidence="2" id="KW-1185">Reference proteome</keyword>
<dbReference type="Pfam" id="PF06207">
    <property type="entry name" value="DUF1002"/>
    <property type="match status" value="1"/>
</dbReference>
<dbReference type="RefSeq" id="WP_309866423.1">
    <property type="nucleotide sequence ID" value="NZ_JAVDQG010000005.1"/>
</dbReference>